<keyword evidence="4" id="KW-0554">One-carbon metabolism</keyword>
<evidence type="ECO:0000313" key="13">
    <source>
        <dbReference type="EMBL" id="KID81833.1"/>
    </source>
</evidence>
<evidence type="ECO:0000256" key="7">
    <source>
        <dbReference type="ARBA" id="ARBA00022741"/>
    </source>
</evidence>
<evidence type="ECO:0000256" key="1">
    <source>
        <dbReference type="ARBA" id="ARBA00005150"/>
    </source>
</evidence>
<keyword evidence="6" id="KW-0479">Metal-binding</keyword>
<evidence type="ECO:0000256" key="8">
    <source>
        <dbReference type="ARBA" id="ARBA00022840"/>
    </source>
</evidence>
<dbReference type="GO" id="GO:0046872">
    <property type="term" value="F:metal ion binding"/>
    <property type="evidence" value="ECO:0007669"/>
    <property type="project" value="UniProtKB-KW"/>
</dbReference>
<dbReference type="HOGENOM" id="CLU_015869_0_1_1"/>
<dbReference type="AlphaFoldDB" id="A0A0B4GH67"/>
<evidence type="ECO:0000256" key="3">
    <source>
        <dbReference type="ARBA" id="ARBA00013025"/>
    </source>
</evidence>
<evidence type="ECO:0000256" key="11">
    <source>
        <dbReference type="ARBA" id="ARBA00030876"/>
    </source>
</evidence>
<keyword evidence="8" id="KW-0067">ATP-binding</keyword>
<dbReference type="EMBL" id="AZNH01000117">
    <property type="protein sequence ID" value="KID81833.1"/>
    <property type="molecule type" value="Genomic_DNA"/>
</dbReference>
<sequence length="412" mass="46454">MLGHKDLSILRPIHITGTKGKGSTATFTESLLRSHFNRLSLPFKSGLYTSPHVINERDRIRIDSEPVSEDLFTAAFFDVWQNLDLDGDNEEFKPGYLQLLTLLSVHIFIKEEVDVAVYEVHAGGRKDATNIFDQPVACGITEIGLDHADLLGPNIESIVWHKSGIMKCGTPTYSVIQRTKTANMLKREAEKIGSPLEFVDVFEPLPEHPNISQLVQKGNFSLAMQLASVYLSKSGHQLVPDDVELAVQAKLPGRFRLRTGSINWLLDSAHNYLSLPIALSWFQSEAQTDRMETNTLAPQRALIFGHVSHRNTEDLIDIIMDHCAKAHIRFDHFILASYHRYGDEMPNSTVRNQLNFWRSRKPEAEPRQATTTEEAISMVKDMQQEYPGGRFEVLITGSNHLVGEAVRALEEE</sequence>
<comment type="caution">
    <text evidence="13">The sequence shown here is derived from an EMBL/GenBank/DDBJ whole genome shotgun (WGS) entry which is preliminary data.</text>
</comment>
<keyword evidence="5" id="KW-0436">Ligase</keyword>
<evidence type="ECO:0000256" key="6">
    <source>
        <dbReference type="ARBA" id="ARBA00022723"/>
    </source>
</evidence>
<dbReference type="Gene3D" id="3.90.190.20">
    <property type="entry name" value="Mur ligase, C-terminal domain"/>
    <property type="match status" value="1"/>
</dbReference>
<dbReference type="GO" id="GO:0006730">
    <property type="term" value="P:one-carbon metabolic process"/>
    <property type="evidence" value="ECO:0007669"/>
    <property type="project" value="UniProtKB-KW"/>
</dbReference>
<keyword evidence="9" id="KW-0460">Magnesium</keyword>
<reference evidence="13 14" key="1">
    <citation type="journal article" date="2014" name="Proc. Natl. Acad. Sci. U.S.A.">
        <title>Trajectory and genomic determinants of fungal-pathogen speciation and host adaptation.</title>
        <authorList>
            <person name="Hu X."/>
            <person name="Xiao G."/>
            <person name="Zheng P."/>
            <person name="Shang Y."/>
            <person name="Su Y."/>
            <person name="Zhang X."/>
            <person name="Liu X."/>
            <person name="Zhan S."/>
            <person name="St Leger R.J."/>
            <person name="Wang C."/>
        </authorList>
    </citation>
    <scope>NUCLEOTIDE SEQUENCE [LARGE SCALE GENOMIC DNA]</scope>
    <source>
        <strain evidence="13 14">ARSEF 977</strain>
    </source>
</reference>
<dbReference type="Gene3D" id="3.40.1190.10">
    <property type="entry name" value="Mur-like, catalytic domain"/>
    <property type="match status" value="1"/>
</dbReference>
<evidence type="ECO:0000256" key="9">
    <source>
        <dbReference type="ARBA" id="ARBA00022842"/>
    </source>
</evidence>
<evidence type="ECO:0000256" key="2">
    <source>
        <dbReference type="ARBA" id="ARBA00008276"/>
    </source>
</evidence>
<name>A0A0B4GH67_METGA</name>
<dbReference type="PANTHER" id="PTHR11136">
    <property type="entry name" value="FOLYLPOLYGLUTAMATE SYNTHASE-RELATED"/>
    <property type="match status" value="1"/>
</dbReference>
<comment type="catalytic activity">
    <reaction evidence="12">
        <text>(6S)-5,6,7,8-tetrahydrofolyl-(gamma-L-Glu)(n) + L-glutamate + ATP = (6S)-5,6,7,8-tetrahydrofolyl-(gamma-L-Glu)(n+1) + ADP + phosphate + H(+)</text>
        <dbReference type="Rhea" id="RHEA:10580"/>
        <dbReference type="Rhea" id="RHEA-COMP:14738"/>
        <dbReference type="Rhea" id="RHEA-COMP:14740"/>
        <dbReference type="ChEBI" id="CHEBI:15378"/>
        <dbReference type="ChEBI" id="CHEBI:29985"/>
        <dbReference type="ChEBI" id="CHEBI:30616"/>
        <dbReference type="ChEBI" id="CHEBI:43474"/>
        <dbReference type="ChEBI" id="CHEBI:141005"/>
        <dbReference type="ChEBI" id="CHEBI:456216"/>
        <dbReference type="EC" id="6.3.2.17"/>
    </reaction>
</comment>
<dbReference type="NCBIfam" id="TIGR01499">
    <property type="entry name" value="folC"/>
    <property type="match status" value="1"/>
</dbReference>
<dbReference type="GO" id="GO:0005829">
    <property type="term" value="C:cytosol"/>
    <property type="evidence" value="ECO:0007669"/>
    <property type="project" value="TreeGrafter"/>
</dbReference>
<keyword evidence="7" id="KW-0547">Nucleotide-binding</keyword>
<protein>
    <recommendedName>
        <fullName evidence="3">tetrahydrofolate synthase</fullName>
        <ecNumber evidence="3">6.3.2.17</ecNumber>
    </recommendedName>
    <alternativeName>
        <fullName evidence="11">Folylpoly-gamma-glutamate synthetase</fullName>
    </alternativeName>
    <alternativeName>
        <fullName evidence="10">Tetrahydrofolylpolyglutamate synthase</fullName>
    </alternativeName>
</protein>
<dbReference type="InterPro" id="IPR036565">
    <property type="entry name" value="Mur-like_cat_sf"/>
</dbReference>
<dbReference type="GO" id="GO:0004326">
    <property type="term" value="F:tetrahydrofolylpolyglutamate synthase activity"/>
    <property type="evidence" value="ECO:0007669"/>
    <property type="project" value="UniProtKB-EC"/>
</dbReference>
<keyword evidence="14" id="KW-1185">Reference proteome</keyword>
<evidence type="ECO:0000313" key="14">
    <source>
        <dbReference type="Proteomes" id="UP000031192"/>
    </source>
</evidence>
<dbReference type="PANTHER" id="PTHR11136:SF5">
    <property type="entry name" value="FOLYLPOLYGLUTAMATE SYNTHASE, MITOCHONDRIAL"/>
    <property type="match status" value="1"/>
</dbReference>
<dbReference type="InterPro" id="IPR036615">
    <property type="entry name" value="Mur_ligase_C_dom_sf"/>
</dbReference>
<accession>A0A0B4GH67</accession>
<dbReference type="GO" id="GO:0005739">
    <property type="term" value="C:mitochondrion"/>
    <property type="evidence" value="ECO:0007669"/>
    <property type="project" value="TreeGrafter"/>
</dbReference>
<dbReference type="InterPro" id="IPR001645">
    <property type="entry name" value="Folylpolyglutamate_synth"/>
</dbReference>
<evidence type="ECO:0000256" key="5">
    <source>
        <dbReference type="ARBA" id="ARBA00022598"/>
    </source>
</evidence>
<proteinExistence type="inferred from homology"/>
<dbReference type="SUPFAM" id="SSF53244">
    <property type="entry name" value="MurD-like peptide ligases, peptide-binding domain"/>
    <property type="match status" value="1"/>
</dbReference>
<dbReference type="EC" id="6.3.2.17" evidence="3"/>
<comment type="pathway">
    <text evidence="1">Cofactor biosynthesis; tetrahydrofolylpolyglutamate biosynthesis.</text>
</comment>
<gene>
    <name evidence="13" type="ORF">MGU_10836</name>
</gene>
<evidence type="ECO:0000256" key="4">
    <source>
        <dbReference type="ARBA" id="ARBA00022563"/>
    </source>
</evidence>
<organism evidence="13 14">
    <name type="scientific">Metarhizium guizhouense (strain ARSEF 977)</name>
    <dbReference type="NCBI Taxonomy" id="1276136"/>
    <lineage>
        <taxon>Eukaryota</taxon>
        <taxon>Fungi</taxon>
        <taxon>Dikarya</taxon>
        <taxon>Ascomycota</taxon>
        <taxon>Pezizomycotina</taxon>
        <taxon>Sordariomycetes</taxon>
        <taxon>Hypocreomycetidae</taxon>
        <taxon>Hypocreales</taxon>
        <taxon>Clavicipitaceae</taxon>
        <taxon>Metarhizium</taxon>
    </lineage>
</organism>
<dbReference type="Proteomes" id="UP000031192">
    <property type="component" value="Unassembled WGS sequence"/>
</dbReference>
<evidence type="ECO:0000256" key="10">
    <source>
        <dbReference type="ARBA" id="ARBA00030592"/>
    </source>
</evidence>
<dbReference type="SUPFAM" id="SSF53623">
    <property type="entry name" value="MurD-like peptide ligases, catalytic domain"/>
    <property type="match status" value="1"/>
</dbReference>
<dbReference type="GO" id="GO:0005524">
    <property type="term" value="F:ATP binding"/>
    <property type="evidence" value="ECO:0007669"/>
    <property type="project" value="UniProtKB-KW"/>
</dbReference>
<comment type="similarity">
    <text evidence="2">Belongs to the folylpolyglutamate synthase family.</text>
</comment>
<dbReference type="UniPathway" id="UPA00850"/>
<evidence type="ECO:0000256" key="12">
    <source>
        <dbReference type="ARBA" id="ARBA00047493"/>
    </source>
</evidence>